<dbReference type="GO" id="GO:0000155">
    <property type="term" value="F:phosphorelay sensor kinase activity"/>
    <property type="evidence" value="ECO:0007669"/>
    <property type="project" value="InterPro"/>
</dbReference>
<keyword evidence="4" id="KW-0597">Phosphoprotein</keyword>
<keyword evidence="5" id="KW-0808">Transferase</keyword>
<feature type="domain" description="HAMP" evidence="12">
    <location>
        <begin position="199"/>
        <end position="252"/>
    </location>
</feature>
<comment type="subcellular location">
    <subcellularLocation>
        <location evidence="2">Membrane</location>
    </subcellularLocation>
</comment>
<dbReference type="EMBL" id="PKUS01000010">
    <property type="protein sequence ID" value="PLW68856.1"/>
    <property type="molecule type" value="Genomic_DNA"/>
</dbReference>
<evidence type="ECO:0000259" key="12">
    <source>
        <dbReference type="PROSITE" id="PS50885"/>
    </source>
</evidence>
<name>A0A2N5X2Y3_9GAMM</name>
<evidence type="ECO:0000256" key="3">
    <source>
        <dbReference type="ARBA" id="ARBA00012438"/>
    </source>
</evidence>
<evidence type="ECO:0000313" key="13">
    <source>
        <dbReference type="EMBL" id="PLW68856.1"/>
    </source>
</evidence>
<dbReference type="Pfam" id="PF02518">
    <property type="entry name" value="HATPase_c"/>
    <property type="match status" value="1"/>
</dbReference>
<dbReference type="SMART" id="SM00388">
    <property type="entry name" value="HisKA"/>
    <property type="match status" value="1"/>
</dbReference>
<evidence type="ECO:0000256" key="5">
    <source>
        <dbReference type="ARBA" id="ARBA00022679"/>
    </source>
</evidence>
<dbReference type="Proteomes" id="UP000235005">
    <property type="component" value="Unassembled WGS sequence"/>
</dbReference>
<evidence type="ECO:0000256" key="2">
    <source>
        <dbReference type="ARBA" id="ARBA00004370"/>
    </source>
</evidence>
<dbReference type="GO" id="GO:0016020">
    <property type="term" value="C:membrane"/>
    <property type="evidence" value="ECO:0007669"/>
    <property type="project" value="UniProtKB-SubCell"/>
</dbReference>
<dbReference type="PANTHER" id="PTHR45436:SF5">
    <property type="entry name" value="SENSOR HISTIDINE KINASE TRCS"/>
    <property type="match status" value="1"/>
</dbReference>
<keyword evidence="7" id="KW-0418">Kinase</keyword>
<dbReference type="SUPFAM" id="SSF47384">
    <property type="entry name" value="Homodimeric domain of signal transducing histidine kinase"/>
    <property type="match status" value="1"/>
</dbReference>
<sequence length="475" mass="53358">MAPSKSISNTIVRSALVSVLLVVFISSVISFWIIYTQLNRSFDEAMITKAQILVTQVKEFADGVDFDFADEFMPEFERDENPEYFQFWTDGEGVFERSRSLGSTDLQRKKVPQEQVTLWDSSLPNGVKGRSIQIDFVPQIHHKEDRTPERLSNQKGMTLVMSRERESLLLSIWLSFLIIAAEVLVILALLALLIRRNVTRGLKPLLSLRKEISERHVDNLHREIEIPEPPVEIEPLVIQLNQMSRRIGKQLERERQFSADVAHELKTPLAEQLSLTEVAMRWPDEVGDPATVYKEVLETGRNMQNIIGALLELSRYESGLIELEKQECSLSEIAEDSAERFSAEADAKGIEISVENTTETVVMSGRLELALTITNLISNAVHHAPENSVIRIVIGDSDLGPTLGISNVAPDLHAEDLDNMFHRLWRKDSSRTGELHAGLGLSLVVAYADILSVTISTTLSENKVFTISLSGFERG</sequence>
<dbReference type="InterPro" id="IPR036097">
    <property type="entry name" value="HisK_dim/P_sf"/>
</dbReference>
<dbReference type="InterPro" id="IPR003661">
    <property type="entry name" value="HisK_dim/P_dom"/>
</dbReference>
<evidence type="ECO:0000256" key="9">
    <source>
        <dbReference type="ARBA" id="ARBA00023012"/>
    </source>
</evidence>
<reference evidence="13 14" key="1">
    <citation type="submission" date="2018-01" db="EMBL/GenBank/DDBJ databases">
        <title>The draft genome sequence of Halioglobus lutimaris HF004.</title>
        <authorList>
            <person name="Du Z.-J."/>
            <person name="Shi M.-J."/>
        </authorList>
    </citation>
    <scope>NUCLEOTIDE SEQUENCE [LARGE SCALE GENOMIC DNA]</scope>
    <source>
        <strain evidence="13 14">HF004</strain>
    </source>
</reference>
<evidence type="ECO:0000259" key="11">
    <source>
        <dbReference type="PROSITE" id="PS50109"/>
    </source>
</evidence>
<dbReference type="InterPro" id="IPR036890">
    <property type="entry name" value="HATPase_C_sf"/>
</dbReference>
<dbReference type="CDD" id="cd00082">
    <property type="entry name" value="HisKA"/>
    <property type="match status" value="1"/>
</dbReference>
<evidence type="ECO:0000256" key="8">
    <source>
        <dbReference type="ARBA" id="ARBA00022989"/>
    </source>
</evidence>
<keyword evidence="8 10" id="KW-1133">Transmembrane helix</keyword>
<organism evidence="13 14">
    <name type="scientific">Pseudohalioglobus lutimaris</name>
    <dbReference type="NCBI Taxonomy" id="1737061"/>
    <lineage>
        <taxon>Bacteria</taxon>
        <taxon>Pseudomonadati</taxon>
        <taxon>Pseudomonadota</taxon>
        <taxon>Gammaproteobacteria</taxon>
        <taxon>Cellvibrionales</taxon>
        <taxon>Halieaceae</taxon>
        <taxon>Pseudohalioglobus</taxon>
    </lineage>
</organism>
<evidence type="ECO:0000313" key="14">
    <source>
        <dbReference type="Proteomes" id="UP000235005"/>
    </source>
</evidence>
<gene>
    <name evidence="13" type="ORF">C0039_09520</name>
</gene>
<dbReference type="InterPro" id="IPR003594">
    <property type="entry name" value="HATPase_dom"/>
</dbReference>
<dbReference type="InterPro" id="IPR003660">
    <property type="entry name" value="HAMP_dom"/>
</dbReference>
<keyword evidence="14" id="KW-1185">Reference proteome</keyword>
<protein>
    <recommendedName>
        <fullName evidence="3">histidine kinase</fullName>
        <ecNumber evidence="3">2.7.13.3</ecNumber>
    </recommendedName>
</protein>
<evidence type="ECO:0000256" key="10">
    <source>
        <dbReference type="SAM" id="Phobius"/>
    </source>
</evidence>
<dbReference type="InterPro" id="IPR005467">
    <property type="entry name" value="His_kinase_dom"/>
</dbReference>
<evidence type="ECO:0000256" key="6">
    <source>
        <dbReference type="ARBA" id="ARBA00022692"/>
    </source>
</evidence>
<evidence type="ECO:0000256" key="7">
    <source>
        <dbReference type="ARBA" id="ARBA00022777"/>
    </source>
</evidence>
<dbReference type="EC" id="2.7.13.3" evidence="3"/>
<keyword evidence="9" id="KW-0902">Two-component regulatory system</keyword>
<evidence type="ECO:0000256" key="4">
    <source>
        <dbReference type="ARBA" id="ARBA00022553"/>
    </source>
</evidence>
<comment type="caution">
    <text evidence="13">The sequence shown here is derived from an EMBL/GenBank/DDBJ whole genome shotgun (WGS) entry which is preliminary data.</text>
</comment>
<accession>A0A2N5X2Y3</accession>
<evidence type="ECO:0000256" key="1">
    <source>
        <dbReference type="ARBA" id="ARBA00000085"/>
    </source>
</evidence>
<dbReference type="Gene3D" id="1.10.287.130">
    <property type="match status" value="1"/>
</dbReference>
<dbReference type="InterPro" id="IPR050428">
    <property type="entry name" value="TCS_sensor_his_kinase"/>
</dbReference>
<proteinExistence type="predicted"/>
<dbReference type="Gene3D" id="3.30.565.10">
    <property type="entry name" value="Histidine kinase-like ATPase, C-terminal domain"/>
    <property type="match status" value="1"/>
</dbReference>
<dbReference type="PROSITE" id="PS50109">
    <property type="entry name" value="HIS_KIN"/>
    <property type="match status" value="1"/>
</dbReference>
<dbReference type="AlphaFoldDB" id="A0A2N5X2Y3"/>
<comment type="catalytic activity">
    <reaction evidence="1">
        <text>ATP + protein L-histidine = ADP + protein N-phospho-L-histidine.</text>
        <dbReference type="EC" id="2.7.13.3"/>
    </reaction>
</comment>
<keyword evidence="10" id="KW-0472">Membrane</keyword>
<feature type="domain" description="Histidine kinase" evidence="11">
    <location>
        <begin position="260"/>
        <end position="473"/>
    </location>
</feature>
<dbReference type="SUPFAM" id="SSF55874">
    <property type="entry name" value="ATPase domain of HSP90 chaperone/DNA topoisomerase II/histidine kinase"/>
    <property type="match status" value="1"/>
</dbReference>
<dbReference type="PROSITE" id="PS50885">
    <property type="entry name" value="HAMP"/>
    <property type="match status" value="1"/>
</dbReference>
<dbReference type="Pfam" id="PF00512">
    <property type="entry name" value="HisKA"/>
    <property type="match status" value="1"/>
</dbReference>
<keyword evidence="6 10" id="KW-0812">Transmembrane</keyword>
<dbReference type="OrthoDB" id="9809766at2"/>
<dbReference type="SMART" id="SM00387">
    <property type="entry name" value="HATPase_c"/>
    <property type="match status" value="1"/>
</dbReference>
<dbReference type="PANTHER" id="PTHR45436">
    <property type="entry name" value="SENSOR HISTIDINE KINASE YKOH"/>
    <property type="match status" value="1"/>
</dbReference>
<feature type="transmembrane region" description="Helical" evidence="10">
    <location>
        <begin position="12"/>
        <end position="35"/>
    </location>
</feature>
<feature type="transmembrane region" description="Helical" evidence="10">
    <location>
        <begin position="168"/>
        <end position="194"/>
    </location>
</feature>